<evidence type="ECO:0000256" key="9">
    <source>
        <dbReference type="SAM" id="Phobius"/>
    </source>
</evidence>
<keyword evidence="6 7" id="KW-0472">Membrane</keyword>
<feature type="transmembrane region" description="Helical" evidence="9">
    <location>
        <begin position="125"/>
        <end position="144"/>
    </location>
</feature>
<proteinExistence type="inferred from homology"/>
<comment type="similarity">
    <text evidence="2 7">Belongs to the purine-cytosine permease (2.A.39) family.</text>
</comment>
<dbReference type="RefSeq" id="XP_021873012.1">
    <property type="nucleotide sequence ID" value="XM_022015061.1"/>
</dbReference>
<dbReference type="GO" id="GO:0005886">
    <property type="term" value="C:plasma membrane"/>
    <property type="evidence" value="ECO:0007669"/>
    <property type="project" value="TreeGrafter"/>
</dbReference>
<evidence type="ECO:0000256" key="7">
    <source>
        <dbReference type="PIRNR" id="PIRNR002744"/>
    </source>
</evidence>
<dbReference type="GeneID" id="33556869"/>
<dbReference type="Pfam" id="PF02133">
    <property type="entry name" value="Transp_cyt_pur"/>
    <property type="match status" value="1"/>
</dbReference>
<dbReference type="PIRSF" id="PIRSF002744">
    <property type="entry name" value="Pur-cyt_permease"/>
    <property type="match status" value="1"/>
</dbReference>
<feature type="transmembrane region" description="Helical" evidence="9">
    <location>
        <begin position="468"/>
        <end position="489"/>
    </location>
</feature>
<dbReference type="OrthoDB" id="2116389at2759"/>
<dbReference type="InParanoid" id="A0A1Y1UMB4"/>
<dbReference type="InterPro" id="IPR001248">
    <property type="entry name" value="Pur-cyt_permease"/>
</dbReference>
<sequence length="535" mass="58240">MGYEDPKARDIAADGSTQQSQSHLQDKELESAYAAPSPEVEYGVSSLEDRRDEARPGKWDRLKAFLVDKGIEERGIVPRPEDERETLTAWRYLPQFTMWAAWNTNILTFSEGVLGPAYFGLDLKASILCIILFTAISCIPPAYLATNGPKTGMRQMVQARYALGYFPAVLFGLFNCLSFIGFMALTVILGGQCLSLASSSSMSWNVGIVVVAIISLLLSFIGLRALHLLSLTSFPIVLVLFIIIAAVTGHDLSYARPEWTSAFTKVTTGGVLGYGASLIGFTVSYSSLASDFTTSLPAHTPRSTLFIVIFLGYFIPIAIVQIFGAVAQLAAFSIPSWNEASLVGVPNLLFAMTGSGKAARAVMALLCLGVCANTAPTIYSCGLSGQVVIPWLVRIPRYFLAIVVSAIYLPIAIVGAHHFYTALSNFLSILAYWTAIYIPPVALEPLIFRTPVSRKTYPLEIWDQPSQLPLGIAAIISLICGIPLIAAGMSTTWWTGWIARKIPGGHGDVAWEITIIVVSIIFVVTRYLERRYIGR</sequence>
<feature type="transmembrane region" description="Helical" evidence="9">
    <location>
        <begin position="305"/>
        <end position="338"/>
    </location>
</feature>
<dbReference type="Proteomes" id="UP000193218">
    <property type="component" value="Unassembled WGS sequence"/>
</dbReference>
<protein>
    <submittedName>
        <fullName evidence="10">Putative cytosine-purine permease</fullName>
    </submittedName>
</protein>
<dbReference type="PANTHER" id="PTHR31806:SF5">
    <property type="entry name" value="PURINE-CYTOSINE PERMEASE FCY21"/>
    <property type="match status" value="1"/>
</dbReference>
<feature type="transmembrane region" description="Helical" evidence="9">
    <location>
        <begin position="99"/>
        <end position="119"/>
    </location>
</feature>
<feature type="transmembrane region" description="Helical" evidence="9">
    <location>
        <begin position="228"/>
        <end position="247"/>
    </location>
</feature>
<reference evidence="10 11" key="1">
    <citation type="submission" date="2017-03" db="EMBL/GenBank/DDBJ databases">
        <title>Widespread Adenine N6-methylation of Active Genes in Fungi.</title>
        <authorList>
            <consortium name="DOE Joint Genome Institute"/>
            <person name="Mondo S.J."/>
            <person name="Dannebaum R.O."/>
            <person name="Kuo R.C."/>
            <person name="Louie K.B."/>
            <person name="Bewick A.J."/>
            <person name="Labutti K."/>
            <person name="Haridas S."/>
            <person name="Kuo A."/>
            <person name="Salamov A."/>
            <person name="Ahrendt S.R."/>
            <person name="Lau R."/>
            <person name="Bowen B.P."/>
            <person name="Lipzen A."/>
            <person name="Sullivan W."/>
            <person name="Andreopoulos W.B."/>
            <person name="Clum A."/>
            <person name="Lindquist E."/>
            <person name="Daum C."/>
            <person name="Northen T.R."/>
            <person name="Ramamoorthy G."/>
            <person name="Schmitz R.J."/>
            <person name="Gryganskyi A."/>
            <person name="Culley D."/>
            <person name="Magnuson J."/>
            <person name="James T.Y."/>
            <person name="O'Malley M.A."/>
            <person name="Stajich J.E."/>
            <person name="Spatafora J.W."/>
            <person name="Visel A."/>
            <person name="Grigoriev I.V."/>
        </authorList>
    </citation>
    <scope>NUCLEOTIDE SEQUENCE [LARGE SCALE GENOMIC DNA]</scope>
    <source>
        <strain evidence="10 11">NRRL Y-17943</strain>
    </source>
</reference>
<comment type="subcellular location">
    <subcellularLocation>
        <location evidence="1">Membrane</location>
        <topology evidence="1">Multi-pass membrane protein</topology>
    </subcellularLocation>
</comment>
<gene>
    <name evidence="10" type="ORF">BD324DRAFT_618648</name>
</gene>
<feature type="transmembrane region" description="Helical" evidence="9">
    <location>
        <begin position="426"/>
        <end position="447"/>
    </location>
</feature>
<evidence type="ECO:0000256" key="8">
    <source>
        <dbReference type="SAM" id="MobiDB-lite"/>
    </source>
</evidence>
<evidence type="ECO:0000256" key="1">
    <source>
        <dbReference type="ARBA" id="ARBA00004141"/>
    </source>
</evidence>
<feature type="transmembrane region" description="Helical" evidence="9">
    <location>
        <begin position="358"/>
        <end position="379"/>
    </location>
</feature>
<dbReference type="EMBL" id="NBSH01000003">
    <property type="protein sequence ID" value="ORX39149.1"/>
    <property type="molecule type" value="Genomic_DNA"/>
</dbReference>
<dbReference type="PANTHER" id="PTHR31806">
    <property type="entry name" value="PURINE-CYTOSINE PERMEASE FCY2-RELATED"/>
    <property type="match status" value="1"/>
</dbReference>
<accession>A0A1Y1UMB4</accession>
<evidence type="ECO:0000256" key="5">
    <source>
        <dbReference type="ARBA" id="ARBA00022989"/>
    </source>
</evidence>
<feature type="transmembrane region" description="Helical" evidence="9">
    <location>
        <begin position="267"/>
        <end position="285"/>
    </location>
</feature>
<comment type="caution">
    <text evidence="10">The sequence shown here is derived from an EMBL/GenBank/DDBJ whole genome shotgun (WGS) entry which is preliminary data.</text>
</comment>
<keyword evidence="5 9" id="KW-1133">Transmembrane helix</keyword>
<evidence type="ECO:0000256" key="3">
    <source>
        <dbReference type="ARBA" id="ARBA00022448"/>
    </source>
</evidence>
<keyword evidence="3 7" id="KW-0813">Transport</keyword>
<evidence type="ECO:0000256" key="4">
    <source>
        <dbReference type="ARBA" id="ARBA00022692"/>
    </source>
</evidence>
<feature type="region of interest" description="Disordered" evidence="8">
    <location>
        <begin position="1"/>
        <end position="53"/>
    </location>
</feature>
<evidence type="ECO:0000313" key="10">
    <source>
        <dbReference type="EMBL" id="ORX39149.1"/>
    </source>
</evidence>
<keyword evidence="4 9" id="KW-0812">Transmembrane</keyword>
<dbReference type="Gene3D" id="1.10.4160.10">
    <property type="entry name" value="Hydantoin permease"/>
    <property type="match status" value="1"/>
</dbReference>
<feature type="transmembrane region" description="Helical" evidence="9">
    <location>
        <begin position="509"/>
        <end position="528"/>
    </location>
</feature>
<keyword evidence="11" id="KW-1185">Reference proteome</keyword>
<evidence type="ECO:0000256" key="2">
    <source>
        <dbReference type="ARBA" id="ARBA00008974"/>
    </source>
</evidence>
<dbReference type="GO" id="GO:0022857">
    <property type="term" value="F:transmembrane transporter activity"/>
    <property type="evidence" value="ECO:0007669"/>
    <property type="project" value="InterPro"/>
</dbReference>
<feature type="compositionally biased region" description="Basic and acidic residues" evidence="8">
    <location>
        <begin position="1"/>
        <end position="12"/>
    </location>
</feature>
<feature type="transmembrane region" description="Helical" evidence="9">
    <location>
        <begin position="202"/>
        <end position="221"/>
    </location>
</feature>
<evidence type="ECO:0000256" key="6">
    <source>
        <dbReference type="ARBA" id="ARBA00023136"/>
    </source>
</evidence>
<evidence type="ECO:0000313" key="11">
    <source>
        <dbReference type="Proteomes" id="UP000193218"/>
    </source>
</evidence>
<feature type="transmembrane region" description="Helical" evidence="9">
    <location>
        <begin position="399"/>
        <end position="420"/>
    </location>
</feature>
<feature type="transmembrane region" description="Helical" evidence="9">
    <location>
        <begin position="165"/>
        <end position="190"/>
    </location>
</feature>
<name>A0A1Y1UMB4_9TREE</name>
<dbReference type="AlphaFoldDB" id="A0A1Y1UMB4"/>
<dbReference type="STRING" id="4999.A0A1Y1UMB4"/>
<dbReference type="InterPro" id="IPR026030">
    <property type="entry name" value="Pur-cyt_permease_Fcy2/21/22"/>
</dbReference>
<organism evidence="10 11">
    <name type="scientific">Kockovaella imperatae</name>
    <dbReference type="NCBI Taxonomy" id="4999"/>
    <lineage>
        <taxon>Eukaryota</taxon>
        <taxon>Fungi</taxon>
        <taxon>Dikarya</taxon>
        <taxon>Basidiomycota</taxon>
        <taxon>Agaricomycotina</taxon>
        <taxon>Tremellomycetes</taxon>
        <taxon>Tremellales</taxon>
        <taxon>Cuniculitremaceae</taxon>
        <taxon>Kockovaella</taxon>
    </lineage>
</organism>